<keyword evidence="3" id="KW-1185">Reference proteome</keyword>
<protein>
    <submittedName>
        <fullName evidence="2">Uncharacterized protein</fullName>
    </submittedName>
</protein>
<dbReference type="RefSeq" id="WP_261695294.1">
    <property type="nucleotide sequence ID" value="NZ_CP104694.1"/>
</dbReference>
<gene>
    <name evidence="2" type="ORF">N4264_01400</name>
</gene>
<keyword evidence="1" id="KW-1133">Transmembrane helix</keyword>
<organism evidence="2 3">
    <name type="scientific">Tahibacter amnicola</name>
    <dbReference type="NCBI Taxonomy" id="2976241"/>
    <lineage>
        <taxon>Bacteria</taxon>
        <taxon>Pseudomonadati</taxon>
        <taxon>Pseudomonadota</taxon>
        <taxon>Gammaproteobacteria</taxon>
        <taxon>Lysobacterales</taxon>
        <taxon>Rhodanobacteraceae</taxon>
        <taxon>Tahibacter</taxon>
    </lineage>
</organism>
<dbReference type="EMBL" id="CP104694">
    <property type="protein sequence ID" value="UXI68334.1"/>
    <property type="molecule type" value="Genomic_DNA"/>
</dbReference>
<evidence type="ECO:0000313" key="3">
    <source>
        <dbReference type="Proteomes" id="UP001064632"/>
    </source>
</evidence>
<evidence type="ECO:0000313" key="2">
    <source>
        <dbReference type="EMBL" id="UXI68334.1"/>
    </source>
</evidence>
<proteinExistence type="predicted"/>
<accession>A0ABY6BF08</accession>
<sequence length="199" mass="21650">MQQPKKKGASFGKIVGIFFGGFLGFLILAVLIVKMASGGKPAVVTKPYVSPKVEDAPRVDVEAQLRESERRSRDEAQQREMRALLQGIQSGQVAIAQSLNEAATHAQDLERRLALLESTQTTRPQSTQRVSVSQQLARRAHIASPTDGKTVAIVGNRAWVKEGEQETSVTVGETLPGSGRRVMGMDAESTTVFTQRARH</sequence>
<evidence type="ECO:0000256" key="1">
    <source>
        <dbReference type="SAM" id="Phobius"/>
    </source>
</evidence>
<name>A0ABY6BF08_9GAMM</name>
<keyword evidence="1" id="KW-0472">Membrane</keyword>
<feature type="transmembrane region" description="Helical" evidence="1">
    <location>
        <begin position="12"/>
        <end position="33"/>
    </location>
</feature>
<keyword evidence="1" id="KW-0812">Transmembrane</keyword>
<dbReference type="Proteomes" id="UP001064632">
    <property type="component" value="Chromosome"/>
</dbReference>
<reference evidence="2" key="1">
    <citation type="submission" date="2022-09" db="EMBL/GenBank/DDBJ databases">
        <title>Tahibacter sp. nov., isolated from a fresh water.</title>
        <authorList>
            <person name="Baek J.H."/>
            <person name="Lee J.K."/>
            <person name="Kim J.M."/>
            <person name="Jeon C.O."/>
        </authorList>
    </citation>
    <scope>NUCLEOTIDE SEQUENCE</scope>
    <source>
        <strain evidence="2">W38</strain>
    </source>
</reference>